<keyword evidence="7" id="KW-0961">Cell wall biogenesis/degradation</keyword>
<proteinExistence type="inferred from homology"/>
<evidence type="ECO:0000256" key="3">
    <source>
        <dbReference type="ARBA" id="ARBA00022512"/>
    </source>
</evidence>
<dbReference type="GO" id="GO:0005975">
    <property type="term" value="P:carbohydrate metabolic process"/>
    <property type="evidence" value="ECO:0007669"/>
    <property type="project" value="InterPro"/>
</dbReference>
<dbReference type="SMART" id="SM00710">
    <property type="entry name" value="PbH1"/>
    <property type="match status" value="6"/>
</dbReference>
<keyword evidence="6 9" id="KW-0326">Glycosidase</keyword>
<evidence type="ECO:0000256" key="10">
    <source>
        <dbReference type="SAM" id="SignalP"/>
    </source>
</evidence>
<gene>
    <name evidence="11" type="ORF">GH714_018214</name>
</gene>
<dbReference type="AlphaFoldDB" id="A0A6A6MMT9"/>
<feature type="active site" evidence="8">
    <location>
        <position position="263"/>
    </location>
</feature>
<comment type="subcellular location">
    <subcellularLocation>
        <location evidence="1">Secreted</location>
        <location evidence="1">Cell wall</location>
    </subcellularLocation>
</comment>
<reference evidence="11 12" key="1">
    <citation type="journal article" date="2020" name="Mol. Plant">
        <title>The Chromosome-Based Rubber Tree Genome Provides New Insights into Spurge Genome Evolution and Rubber Biosynthesis.</title>
        <authorList>
            <person name="Liu J."/>
            <person name="Shi C."/>
            <person name="Shi C.C."/>
            <person name="Li W."/>
            <person name="Zhang Q.J."/>
            <person name="Zhang Y."/>
            <person name="Li K."/>
            <person name="Lu H.F."/>
            <person name="Shi C."/>
            <person name="Zhu S.T."/>
            <person name="Xiao Z.Y."/>
            <person name="Nan H."/>
            <person name="Yue Y."/>
            <person name="Zhu X.G."/>
            <person name="Wu Y."/>
            <person name="Hong X.N."/>
            <person name="Fan G.Y."/>
            <person name="Tong Y."/>
            <person name="Zhang D."/>
            <person name="Mao C.L."/>
            <person name="Liu Y.L."/>
            <person name="Hao S.J."/>
            <person name="Liu W.Q."/>
            <person name="Lv M.Q."/>
            <person name="Zhang H.B."/>
            <person name="Liu Y."/>
            <person name="Hu-Tang G.R."/>
            <person name="Wang J.P."/>
            <person name="Wang J.H."/>
            <person name="Sun Y.H."/>
            <person name="Ni S.B."/>
            <person name="Chen W.B."/>
            <person name="Zhang X.C."/>
            <person name="Jiao Y.N."/>
            <person name="Eichler E.E."/>
            <person name="Li G.H."/>
            <person name="Liu X."/>
            <person name="Gao L.Z."/>
        </authorList>
    </citation>
    <scope>NUCLEOTIDE SEQUENCE [LARGE SCALE GENOMIC DNA]</scope>
    <source>
        <strain evidence="12">cv. GT1</strain>
        <tissue evidence="11">Leaf</tissue>
    </source>
</reference>
<dbReference type="PANTHER" id="PTHR31375">
    <property type="match status" value="1"/>
</dbReference>
<keyword evidence="3" id="KW-0134">Cell wall</keyword>
<dbReference type="InterPro" id="IPR011050">
    <property type="entry name" value="Pectin_lyase_fold/virulence"/>
</dbReference>
<feature type="signal peptide" evidence="10">
    <location>
        <begin position="1"/>
        <end position="28"/>
    </location>
</feature>
<protein>
    <submittedName>
        <fullName evidence="11">Uncharacterized protein</fullName>
    </submittedName>
</protein>
<comment type="similarity">
    <text evidence="2 9">Belongs to the glycosyl hydrolase 28 family.</text>
</comment>
<organism evidence="11 12">
    <name type="scientific">Hevea brasiliensis</name>
    <name type="common">Para rubber tree</name>
    <name type="synonym">Siphonia brasiliensis</name>
    <dbReference type="NCBI Taxonomy" id="3981"/>
    <lineage>
        <taxon>Eukaryota</taxon>
        <taxon>Viridiplantae</taxon>
        <taxon>Streptophyta</taxon>
        <taxon>Embryophyta</taxon>
        <taxon>Tracheophyta</taxon>
        <taxon>Spermatophyta</taxon>
        <taxon>Magnoliopsida</taxon>
        <taxon>eudicotyledons</taxon>
        <taxon>Gunneridae</taxon>
        <taxon>Pentapetalae</taxon>
        <taxon>rosids</taxon>
        <taxon>fabids</taxon>
        <taxon>Malpighiales</taxon>
        <taxon>Euphorbiaceae</taxon>
        <taxon>Crotonoideae</taxon>
        <taxon>Micrandreae</taxon>
        <taxon>Hevea</taxon>
    </lineage>
</organism>
<sequence length="568" mass="60814">MSMAITKRLLANVILLLCLAMASFEAKGMRGAIIRPGPRAGRRRDPSEKIYNVVHFGAKTDPRKDNALAFIQAWNAACNWRGKARLLVPRGIFVASSMVFGGPCKNTAPTVFQLVGTLKAVSDLSSYAEDFWMIFQNVNGLVVTGTGTVDGQGPNVWKYNNHEGSVFPTSIKFYRVANGIIRRINSVNPMGFHIGIVLSQNIRARNLHLIAPEDSPNTDGIHISQSNQVKVARSVIATGDDCVGMIHGSTDISIKKVTCGPGHGISIGSLGKYPDEKDVKSILVRNCTLRNTENGIRIKTWAGSPPSQATALTFQDIIMHDVKNPIIIDQSYGSKSKAPSKVQISDVKYMNISGTTASKVGVDIECSKQFPCQRVHLANINLKYTVARNPPPDLDPGLSTDSPAPAPVEFPESHLGPPEGVFDLTQYGAIADGKTESSKAFLATWDAACGYAGNSTFYIPQAPWHSPNTDGIHISHSTNVRIISSVIGVGDDVSIGPGSINISISDVRCGPGHGISIGNLGKYSNEEDVVGIIVQNCTINGSQDGVRVKTWPASPASCASNLTSRILS</sequence>
<evidence type="ECO:0000256" key="6">
    <source>
        <dbReference type="ARBA" id="ARBA00023295"/>
    </source>
</evidence>
<dbReference type="InterPro" id="IPR006626">
    <property type="entry name" value="PbH1"/>
</dbReference>
<dbReference type="EMBL" id="JAAGAX010000005">
    <property type="protein sequence ID" value="KAF2313835.1"/>
    <property type="molecule type" value="Genomic_DNA"/>
</dbReference>
<dbReference type="GO" id="GO:0071555">
    <property type="term" value="P:cell wall organization"/>
    <property type="evidence" value="ECO:0007669"/>
    <property type="project" value="UniProtKB-KW"/>
</dbReference>
<evidence type="ECO:0000256" key="7">
    <source>
        <dbReference type="ARBA" id="ARBA00023316"/>
    </source>
</evidence>
<keyword evidence="5 9" id="KW-0378">Hydrolase</keyword>
<dbReference type="Pfam" id="PF00295">
    <property type="entry name" value="Glyco_hydro_28"/>
    <property type="match status" value="2"/>
</dbReference>
<dbReference type="SUPFAM" id="SSF51126">
    <property type="entry name" value="Pectin lyase-like"/>
    <property type="match status" value="2"/>
</dbReference>
<comment type="caution">
    <text evidence="11">The sequence shown here is derived from an EMBL/GenBank/DDBJ whole genome shotgun (WGS) entry which is preliminary data.</text>
</comment>
<evidence type="ECO:0000256" key="9">
    <source>
        <dbReference type="RuleBase" id="RU361169"/>
    </source>
</evidence>
<name>A0A6A6MMT9_HEVBR</name>
<accession>A0A6A6MMT9</accession>
<keyword evidence="4" id="KW-0964">Secreted</keyword>
<keyword evidence="10" id="KW-0732">Signal</keyword>
<dbReference type="InterPro" id="IPR000743">
    <property type="entry name" value="Glyco_hydro_28"/>
</dbReference>
<evidence type="ECO:0000256" key="8">
    <source>
        <dbReference type="PROSITE-ProRule" id="PRU10052"/>
    </source>
</evidence>
<dbReference type="FunFam" id="2.160.20.10:FF:000004">
    <property type="entry name" value="Pectin lyase-like superfamily protein"/>
    <property type="match status" value="1"/>
</dbReference>
<evidence type="ECO:0000313" key="11">
    <source>
        <dbReference type="EMBL" id="KAF2313835.1"/>
    </source>
</evidence>
<feature type="chain" id="PRO_5025436456" evidence="10">
    <location>
        <begin position="29"/>
        <end position="568"/>
    </location>
</feature>
<evidence type="ECO:0000256" key="2">
    <source>
        <dbReference type="ARBA" id="ARBA00008834"/>
    </source>
</evidence>
<evidence type="ECO:0000256" key="4">
    <source>
        <dbReference type="ARBA" id="ARBA00022525"/>
    </source>
</evidence>
<keyword evidence="12" id="KW-1185">Reference proteome</keyword>
<evidence type="ECO:0000313" key="12">
    <source>
        <dbReference type="Proteomes" id="UP000467840"/>
    </source>
</evidence>
<dbReference type="Proteomes" id="UP000467840">
    <property type="component" value="Chromosome 15"/>
</dbReference>
<dbReference type="PROSITE" id="PS00502">
    <property type="entry name" value="POLYGALACTURONASE"/>
    <property type="match status" value="1"/>
</dbReference>
<dbReference type="Gene3D" id="2.160.20.10">
    <property type="entry name" value="Single-stranded right-handed beta-helix, Pectin lyase-like"/>
    <property type="match status" value="3"/>
</dbReference>
<dbReference type="GO" id="GO:0004650">
    <property type="term" value="F:polygalacturonase activity"/>
    <property type="evidence" value="ECO:0007669"/>
    <property type="project" value="InterPro"/>
</dbReference>
<evidence type="ECO:0000256" key="1">
    <source>
        <dbReference type="ARBA" id="ARBA00004191"/>
    </source>
</evidence>
<dbReference type="InterPro" id="IPR012334">
    <property type="entry name" value="Pectin_lyas_fold"/>
</dbReference>
<evidence type="ECO:0000256" key="5">
    <source>
        <dbReference type="ARBA" id="ARBA00022801"/>
    </source>
</evidence>